<reference evidence="3 4" key="1">
    <citation type="submission" date="2010-01" db="EMBL/GenBank/DDBJ databases">
        <authorList>
            <person name="Weinstock G."/>
            <person name="Sodergren E."/>
            <person name="Clifton S."/>
            <person name="Fulton L."/>
            <person name="Fulton B."/>
            <person name="Courtney L."/>
            <person name="Fronick C."/>
            <person name="Harrison M."/>
            <person name="Strong C."/>
            <person name="Farmer C."/>
            <person name="Delahaunty K."/>
            <person name="Markovic C."/>
            <person name="Hall O."/>
            <person name="Minx P."/>
            <person name="Tomlinson C."/>
            <person name="Mitreva M."/>
            <person name="Nelson J."/>
            <person name="Hou S."/>
            <person name="Wollam A."/>
            <person name="Pepin K.H."/>
            <person name="Johnson M."/>
            <person name="Bhonagiri V."/>
            <person name="Nash W.E."/>
            <person name="Warren W."/>
            <person name="Chinwalla A."/>
            <person name="Mardis E.R."/>
            <person name="Wilson R.K."/>
        </authorList>
    </citation>
    <scope>NUCLEOTIDE SEQUENCE [LARGE SCALE GENOMIC DNA]</scope>
    <source>
        <strain evidence="3 4">DSM 13479</strain>
    </source>
</reference>
<dbReference type="PANTHER" id="PTHR43048">
    <property type="entry name" value="METHYLMALONYL-COA EPIMERASE"/>
    <property type="match status" value="1"/>
</dbReference>
<dbReference type="InterPro" id="IPR037523">
    <property type="entry name" value="VOC_core"/>
</dbReference>
<feature type="domain" description="VOC" evidence="2">
    <location>
        <begin position="10"/>
        <end position="149"/>
    </location>
</feature>
<dbReference type="GO" id="GO:0046491">
    <property type="term" value="P:L-methylmalonyl-CoA metabolic process"/>
    <property type="evidence" value="ECO:0007669"/>
    <property type="project" value="TreeGrafter"/>
</dbReference>
<keyword evidence="1" id="KW-0479">Metal-binding</keyword>
<dbReference type="InterPro" id="IPR029068">
    <property type="entry name" value="Glyas_Bleomycin-R_OHBP_Dase"/>
</dbReference>
<dbReference type="GO" id="GO:0046872">
    <property type="term" value="F:metal ion binding"/>
    <property type="evidence" value="ECO:0007669"/>
    <property type="project" value="UniProtKB-KW"/>
</dbReference>
<evidence type="ECO:0000256" key="1">
    <source>
        <dbReference type="ARBA" id="ARBA00022723"/>
    </source>
</evidence>
<dbReference type="SUPFAM" id="SSF54593">
    <property type="entry name" value="Glyoxalase/Bleomycin resistance protein/Dihydroxybiphenyl dioxygenase"/>
    <property type="match status" value="1"/>
</dbReference>
<dbReference type="EMBL" id="ACIO01000077">
    <property type="protein sequence ID" value="EFD00654.1"/>
    <property type="molecule type" value="Genomic_DNA"/>
</dbReference>
<gene>
    <name evidence="3" type="ORF">CLOSTHATH_01133</name>
</gene>
<protein>
    <submittedName>
        <fullName evidence="3">Glyoxalase family protein</fullName>
    </submittedName>
</protein>
<evidence type="ECO:0000313" key="4">
    <source>
        <dbReference type="Proteomes" id="UP000004968"/>
    </source>
</evidence>
<accession>D3AC05</accession>
<organism evidence="3 4">
    <name type="scientific">Hungatella hathewayi DSM 13479</name>
    <dbReference type="NCBI Taxonomy" id="566550"/>
    <lineage>
        <taxon>Bacteria</taxon>
        <taxon>Bacillati</taxon>
        <taxon>Bacillota</taxon>
        <taxon>Clostridia</taxon>
        <taxon>Lachnospirales</taxon>
        <taxon>Lachnospiraceae</taxon>
        <taxon>Hungatella</taxon>
    </lineage>
</organism>
<dbReference type="GO" id="GO:0004493">
    <property type="term" value="F:methylmalonyl-CoA epimerase activity"/>
    <property type="evidence" value="ECO:0007669"/>
    <property type="project" value="TreeGrafter"/>
</dbReference>
<dbReference type="Gene3D" id="3.10.180.10">
    <property type="entry name" value="2,3-Dihydroxybiphenyl 1,2-Dioxygenase, domain 1"/>
    <property type="match status" value="1"/>
</dbReference>
<name>D3AC05_9FIRM</name>
<dbReference type="HOGENOM" id="CLU_046006_3_1_9"/>
<dbReference type="InterPro" id="IPR051785">
    <property type="entry name" value="MMCE/EMCE_epimerase"/>
</dbReference>
<dbReference type="PROSITE" id="PS51819">
    <property type="entry name" value="VOC"/>
    <property type="match status" value="1"/>
</dbReference>
<evidence type="ECO:0000313" key="3">
    <source>
        <dbReference type="EMBL" id="EFD00654.1"/>
    </source>
</evidence>
<proteinExistence type="predicted"/>
<sequence length="152" mass="17133">MIMGIVDGKTICQVALVVKNIEETAKAYAELFGVDVPDVFTVPPESEAHTKFKGQPTNTRAKLAVFDLGQVVLEITEPDSEPSSWREFLDKNGDGIHHIAFMTRDREPVVQYFEENGMPVRHYGEYTGGNYTVFDSKEKFGTFIQVKEDKNL</sequence>
<comment type="caution">
    <text evidence="3">The sequence shown here is derived from an EMBL/GenBank/DDBJ whole genome shotgun (WGS) entry which is preliminary data.</text>
</comment>
<dbReference type="Pfam" id="PF13669">
    <property type="entry name" value="Glyoxalase_4"/>
    <property type="match status" value="1"/>
</dbReference>
<evidence type="ECO:0000259" key="2">
    <source>
        <dbReference type="PROSITE" id="PS51819"/>
    </source>
</evidence>
<dbReference type="Proteomes" id="UP000004968">
    <property type="component" value="Unassembled WGS sequence"/>
</dbReference>
<dbReference type="PANTHER" id="PTHR43048:SF3">
    <property type="entry name" value="METHYLMALONYL-COA EPIMERASE, MITOCHONDRIAL"/>
    <property type="match status" value="1"/>
</dbReference>
<dbReference type="AlphaFoldDB" id="D3AC05"/>